<dbReference type="GO" id="GO:0015179">
    <property type="term" value="F:L-amino acid transmembrane transporter activity"/>
    <property type="evidence" value="ECO:0007669"/>
    <property type="project" value="TreeGrafter"/>
</dbReference>
<keyword evidence="5 8" id="KW-0812">Transmembrane</keyword>
<feature type="transmembrane region" description="Helical" evidence="8">
    <location>
        <begin position="316"/>
        <end position="334"/>
    </location>
</feature>
<keyword evidence="7 8" id="KW-0472">Membrane</keyword>
<dbReference type="InterPro" id="IPR050598">
    <property type="entry name" value="AminoAcid_Transporter"/>
</dbReference>
<evidence type="ECO:0000256" key="1">
    <source>
        <dbReference type="ARBA" id="ARBA00004651"/>
    </source>
</evidence>
<dbReference type="PANTHER" id="PTHR11785:SF535">
    <property type="entry name" value="GH08870P"/>
    <property type="match status" value="1"/>
</dbReference>
<reference evidence="9" key="1">
    <citation type="journal article" date="2023" name="Insect Mol. Biol.">
        <title>Genome sequencing provides insights into the evolution of gene families encoding plant cell wall-degrading enzymes in longhorned beetles.</title>
        <authorList>
            <person name="Shin N.R."/>
            <person name="Okamura Y."/>
            <person name="Kirsch R."/>
            <person name="Pauchet Y."/>
        </authorList>
    </citation>
    <scope>NUCLEOTIDE SEQUENCE</scope>
    <source>
        <strain evidence="9">RBIC_L_NR</strain>
    </source>
</reference>
<dbReference type="FunFam" id="1.20.1740.10:FF:000003">
    <property type="entry name" value="Y+L amino acid transporter 1 isoform X1"/>
    <property type="match status" value="1"/>
</dbReference>
<evidence type="ECO:0000313" key="9">
    <source>
        <dbReference type="EMBL" id="KAJ8937447.1"/>
    </source>
</evidence>
<protein>
    <recommendedName>
        <fullName evidence="11">Y+L amino acid transporter 2</fullName>
    </recommendedName>
</protein>
<dbReference type="Pfam" id="PF13520">
    <property type="entry name" value="AA_permease_2"/>
    <property type="match status" value="1"/>
</dbReference>
<comment type="similarity">
    <text evidence="2">Belongs to the amino acid-polyamine-organocation (APC) superfamily. L-type amino acid transporter (LAT) (TC 2.A.3.8) family.</text>
</comment>
<evidence type="ECO:0000256" key="3">
    <source>
        <dbReference type="ARBA" id="ARBA00022448"/>
    </source>
</evidence>
<evidence type="ECO:0000256" key="7">
    <source>
        <dbReference type="ARBA" id="ARBA00023136"/>
    </source>
</evidence>
<evidence type="ECO:0000256" key="5">
    <source>
        <dbReference type="ARBA" id="ARBA00022692"/>
    </source>
</evidence>
<keyword evidence="10" id="KW-1185">Reference proteome</keyword>
<dbReference type="EMBL" id="JANEYF010003318">
    <property type="protein sequence ID" value="KAJ8937447.1"/>
    <property type="molecule type" value="Genomic_DNA"/>
</dbReference>
<keyword evidence="6 8" id="KW-1133">Transmembrane helix</keyword>
<evidence type="ECO:0000256" key="8">
    <source>
        <dbReference type="SAM" id="Phobius"/>
    </source>
</evidence>
<dbReference type="PANTHER" id="PTHR11785">
    <property type="entry name" value="AMINO ACID TRANSPORTER"/>
    <property type="match status" value="1"/>
</dbReference>
<organism evidence="9 10">
    <name type="scientific">Rhamnusium bicolor</name>
    <dbReference type="NCBI Taxonomy" id="1586634"/>
    <lineage>
        <taxon>Eukaryota</taxon>
        <taxon>Metazoa</taxon>
        <taxon>Ecdysozoa</taxon>
        <taxon>Arthropoda</taxon>
        <taxon>Hexapoda</taxon>
        <taxon>Insecta</taxon>
        <taxon>Pterygota</taxon>
        <taxon>Neoptera</taxon>
        <taxon>Endopterygota</taxon>
        <taxon>Coleoptera</taxon>
        <taxon>Polyphaga</taxon>
        <taxon>Cucujiformia</taxon>
        <taxon>Chrysomeloidea</taxon>
        <taxon>Cerambycidae</taxon>
        <taxon>Lepturinae</taxon>
        <taxon>Rhagiini</taxon>
        <taxon>Rhamnusium</taxon>
    </lineage>
</organism>
<dbReference type="Proteomes" id="UP001162156">
    <property type="component" value="Unassembled WGS sequence"/>
</dbReference>
<feature type="transmembrane region" description="Helical" evidence="8">
    <location>
        <begin position="576"/>
        <end position="596"/>
    </location>
</feature>
<accession>A0AAV8XES7</accession>
<feature type="transmembrane region" description="Helical" evidence="8">
    <location>
        <begin position="278"/>
        <end position="304"/>
    </location>
</feature>
<gene>
    <name evidence="9" type="ORF">NQ314_011836</name>
</gene>
<keyword evidence="4" id="KW-1003">Cell membrane</keyword>
<name>A0AAV8XES7_9CUCU</name>
<feature type="transmembrane region" description="Helical" evidence="8">
    <location>
        <begin position="199"/>
        <end position="217"/>
    </location>
</feature>
<dbReference type="InterPro" id="IPR002293">
    <property type="entry name" value="AA/rel_permease1"/>
</dbReference>
<evidence type="ECO:0008006" key="11">
    <source>
        <dbReference type="Google" id="ProtNLM"/>
    </source>
</evidence>
<dbReference type="GO" id="GO:0005886">
    <property type="term" value="C:plasma membrane"/>
    <property type="evidence" value="ECO:0007669"/>
    <property type="project" value="UniProtKB-SubCell"/>
</dbReference>
<feature type="transmembrane region" description="Helical" evidence="8">
    <location>
        <begin position="541"/>
        <end position="564"/>
    </location>
</feature>
<comment type="subcellular location">
    <subcellularLocation>
        <location evidence="1">Cell membrane</location>
        <topology evidence="1">Multi-pass membrane protein</topology>
    </subcellularLocation>
</comment>
<feature type="transmembrane region" description="Helical" evidence="8">
    <location>
        <begin position="229"/>
        <end position="251"/>
    </location>
</feature>
<dbReference type="Gene3D" id="1.20.1740.10">
    <property type="entry name" value="Amino acid/polyamine transporter I"/>
    <property type="match status" value="1"/>
</dbReference>
<comment type="caution">
    <text evidence="9">The sequence shown here is derived from an EMBL/GenBank/DDBJ whole genome shotgun (WGS) entry which is preliminary data.</text>
</comment>
<evidence type="ECO:0000313" key="10">
    <source>
        <dbReference type="Proteomes" id="UP001162156"/>
    </source>
</evidence>
<feature type="transmembrane region" description="Helical" evidence="8">
    <location>
        <begin position="602"/>
        <end position="623"/>
    </location>
</feature>
<feature type="transmembrane region" description="Helical" evidence="8">
    <location>
        <begin position="346"/>
        <end position="368"/>
    </location>
</feature>
<feature type="transmembrane region" description="Helical" evidence="8">
    <location>
        <begin position="419"/>
        <end position="444"/>
    </location>
</feature>
<feature type="transmembrane region" description="Helical" evidence="8">
    <location>
        <begin position="464"/>
        <end position="486"/>
    </location>
</feature>
<dbReference type="AlphaFoldDB" id="A0AAV8XES7"/>
<sequence length="653" mass="72484">MSSTRIPEDSSTNILEEIKPISKTQILDKTNFEEPSTSTGIKGQYALNIILKPTESKATLAENSPLSSLDELALTLLKEKGNIDDDSFITVDGCREEIATSTEPVTLFSRNEEMQNIIMARSEPSYYQQPPPPYDYNETRSYQGRLGQTPIYQERYEFKMPLQAKDMQSPVENKLLTLPETPMEEIDDGKVKMKKHMGLLEGVAIILGIIFGSGIFISPKGIIEQVDSIGFSLVVWVLCGLLSMIGALCYAELGTSIPKSGGDFAYINEAFGPLPSFLYLWAANVIFVPTTNAIMGLTFAKYVIQPFFPQCDMPDFGVRLVAASVICFLTFLNGYNVKVTIKLQNVFMFCKIAALVMIIIIGIVWMSLGNTENFHNSFKGTTDNPGKIAKAFYSGIFSYSGWSYLNFMTEELKNPFVNLPRAIYISLPLVTGIYVLANMAYLSVLTPDAMLSSDAIAVTFGNSVLGRFAWILPIMVAISAFGGLSVHIMTASRMMYAGARDGHFPAMLAHLNVNKMTPVPSLTLLCTLSLVMLSTSDIHLLIQYCTIVESFFVTLSVSGLLYLRWKDPQMARPIKVHILVPIVFVLICVFLLVLPLVESPLIVLGGLLITLSGVPFYFFGVVWKNKPKKFQSFMHKMTVISQKIFIAAHEDEY</sequence>
<keyword evidence="3" id="KW-0813">Transport</keyword>
<evidence type="ECO:0000256" key="4">
    <source>
        <dbReference type="ARBA" id="ARBA00022475"/>
    </source>
</evidence>
<evidence type="ECO:0000256" key="6">
    <source>
        <dbReference type="ARBA" id="ARBA00022989"/>
    </source>
</evidence>
<evidence type="ECO:0000256" key="2">
    <source>
        <dbReference type="ARBA" id="ARBA00007040"/>
    </source>
</evidence>
<proteinExistence type="inferred from homology"/>